<evidence type="ECO:0000313" key="1">
    <source>
        <dbReference type="EMBL" id="THH39944.1"/>
    </source>
</evidence>
<organism evidence="1 2">
    <name type="scientific">Neolewinella litorea</name>
    <dbReference type="NCBI Taxonomy" id="2562452"/>
    <lineage>
        <taxon>Bacteria</taxon>
        <taxon>Pseudomonadati</taxon>
        <taxon>Bacteroidota</taxon>
        <taxon>Saprospiria</taxon>
        <taxon>Saprospirales</taxon>
        <taxon>Lewinellaceae</taxon>
        <taxon>Neolewinella</taxon>
    </lineage>
</organism>
<gene>
    <name evidence="1" type="ORF">E4021_10070</name>
</gene>
<evidence type="ECO:0008006" key="3">
    <source>
        <dbReference type="Google" id="ProtNLM"/>
    </source>
</evidence>
<comment type="caution">
    <text evidence="1">The sequence shown here is derived from an EMBL/GenBank/DDBJ whole genome shotgun (WGS) entry which is preliminary data.</text>
</comment>
<dbReference type="AlphaFoldDB" id="A0A4S4NJG6"/>
<dbReference type="Pfam" id="PF13591">
    <property type="entry name" value="MerR_2"/>
    <property type="match status" value="1"/>
</dbReference>
<proteinExistence type="predicted"/>
<dbReference type="OrthoDB" id="1494789at2"/>
<keyword evidence="2" id="KW-1185">Reference proteome</keyword>
<dbReference type="EMBL" id="SRSF01000003">
    <property type="protein sequence ID" value="THH39944.1"/>
    <property type="molecule type" value="Genomic_DNA"/>
</dbReference>
<dbReference type="Proteomes" id="UP000308528">
    <property type="component" value="Unassembled WGS sequence"/>
</dbReference>
<protein>
    <recommendedName>
        <fullName evidence="3">MerR family transcriptional regulator</fullName>
    </recommendedName>
</protein>
<reference evidence="1 2" key="1">
    <citation type="submission" date="2019-04" db="EMBL/GenBank/DDBJ databases">
        <title>Lewinella litorea sp. nov., isolated from a marine sand.</title>
        <authorList>
            <person name="Yoon J.-H."/>
        </authorList>
    </citation>
    <scope>NUCLEOTIDE SEQUENCE [LARGE SCALE GENOMIC DNA]</scope>
    <source>
        <strain evidence="1 2">HSMS-39</strain>
    </source>
</reference>
<evidence type="ECO:0000313" key="2">
    <source>
        <dbReference type="Proteomes" id="UP000308528"/>
    </source>
</evidence>
<name>A0A4S4NJG6_9BACT</name>
<sequence>MKPGVAYITVQQFCTFHRCETVIIEEFIDHGIFEPQRQKEIVLIPEHQVPRIERALRLRNELGVNSPGIDIILRLLDRLEQSRRQQVEDWGDFEAF</sequence>
<dbReference type="RefSeq" id="WP_136458977.1">
    <property type="nucleotide sequence ID" value="NZ_SRSF01000003.1"/>
</dbReference>
<dbReference type="Gene3D" id="1.10.1660.10">
    <property type="match status" value="1"/>
</dbReference>
<accession>A0A4S4NJG6</accession>